<dbReference type="PANTHER" id="PTHR43312">
    <property type="entry name" value="D-THREO-ALDOSE 1-DEHYDROGENASE"/>
    <property type="match status" value="1"/>
</dbReference>
<gene>
    <name evidence="2" type="ORF">BJ971_002079</name>
</gene>
<proteinExistence type="predicted"/>
<dbReference type="Pfam" id="PF00248">
    <property type="entry name" value="Aldo_ket_red"/>
    <property type="match status" value="1"/>
</dbReference>
<evidence type="ECO:0000313" key="2">
    <source>
        <dbReference type="EMBL" id="MBB4761523.1"/>
    </source>
</evidence>
<name>A0A7W7HVL4_9ACTN</name>
<reference evidence="2 3" key="1">
    <citation type="submission" date="2020-08" db="EMBL/GenBank/DDBJ databases">
        <title>Sequencing the genomes of 1000 actinobacteria strains.</title>
        <authorList>
            <person name="Klenk H.-P."/>
        </authorList>
    </citation>
    <scope>NUCLEOTIDE SEQUENCE [LARGE SCALE GENOMIC DNA]</scope>
    <source>
        <strain evidence="2 3">DSM 43149</strain>
    </source>
</reference>
<dbReference type="Proteomes" id="UP000578112">
    <property type="component" value="Unassembled WGS sequence"/>
</dbReference>
<dbReference type="InterPro" id="IPR020471">
    <property type="entry name" value="AKR"/>
</dbReference>
<dbReference type="EMBL" id="JACHNH010000001">
    <property type="protein sequence ID" value="MBB4761523.1"/>
    <property type="molecule type" value="Genomic_DNA"/>
</dbReference>
<protein>
    <submittedName>
        <fullName evidence="2">Aryl-alcohol dehydrogenase-like predicted oxidoreductase</fullName>
    </submittedName>
</protein>
<dbReference type="InterPro" id="IPR053135">
    <property type="entry name" value="AKR2_Oxidoreductase"/>
</dbReference>
<dbReference type="AlphaFoldDB" id="A0A7W7HVL4"/>
<dbReference type="InterPro" id="IPR023210">
    <property type="entry name" value="NADP_OxRdtase_dom"/>
</dbReference>
<dbReference type="GO" id="GO:0016491">
    <property type="term" value="F:oxidoreductase activity"/>
    <property type="evidence" value="ECO:0007669"/>
    <property type="project" value="InterPro"/>
</dbReference>
<dbReference type="SUPFAM" id="SSF51430">
    <property type="entry name" value="NAD(P)-linked oxidoreductase"/>
    <property type="match status" value="1"/>
</dbReference>
<dbReference type="InterPro" id="IPR036812">
    <property type="entry name" value="NAD(P)_OxRdtase_dom_sf"/>
</dbReference>
<dbReference type="Gene3D" id="3.20.20.100">
    <property type="entry name" value="NADP-dependent oxidoreductase domain"/>
    <property type="match status" value="1"/>
</dbReference>
<dbReference type="RefSeq" id="WP_184991974.1">
    <property type="nucleotide sequence ID" value="NZ_BOMK01000001.1"/>
</dbReference>
<organism evidence="2 3">
    <name type="scientific">Actinoplanes digitatis</name>
    <dbReference type="NCBI Taxonomy" id="1868"/>
    <lineage>
        <taxon>Bacteria</taxon>
        <taxon>Bacillati</taxon>
        <taxon>Actinomycetota</taxon>
        <taxon>Actinomycetes</taxon>
        <taxon>Micromonosporales</taxon>
        <taxon>Micromonosporaceae</taxon>
        <taxon>Actinoplanes</taxon>
    </lineage>
</organism>
<keyword evidence="3" id="KW-1185">Reference proteome</keyword>
<dbReference type="PRINTS" id="PR00069">
    <property type="entry name" value="ALDKETRDTASE"/>
</dbReference>
<sequence>MQTRDFGRLGRISALTLGGGGIGAVWGDTDRAEATATVHAAIDAGITMMDLAPSYGDDHEAERVAGEALRAKPAPEVMITSKVQLPDDEQRDFAARIRRSLHASLRRLGRTHLDLFLLHTHLRPRDAAAPNPPDNISWEHYRGEVVVEFERLRDEGLIRAWGITAVGYPATVLDALRDTPRPDAAQVIVNALDLTGDLWPFDPQPPANEDIAGMASQNGVAVSAIRVVAAGSLTAGLDRPIPADHPAALDYVRAEPFRKLAAELGETPAALAHRYALTVPGVATVVLGVKNRAELAECVAAEARGPLTTEELRAIRALR</sequence>
<dbReference type="PANTHER" id="PTHR43312:SF1">
    <property type="entry name" value="NADP-DEPENDENT OXIDOREDUCTASE DOMAIN-CONTAINING PROTEIN"/>
    <property type="match status" value="1"/>
</dbReference>
<evidence type="ECO:0000313" key="3">
    <source>
        <dbReference type="Proteomes" id="UP000578112"/>
    </source>
</evidence>
<feature type="domain" description="NADP-dependent oxidoreductase" evidence="1">
    <location>
        <begin position="15"/>
        <end position="318"/>
    </location>
</feature>
<comment type="caution">
    <text evidence="2">The sequence shown here is derived from an EMBL/GenBank/DDBJ whole genome shotgun (WGS) entry which is preliminary data.</text>
</comment>
<evidence type="ECO:0000259" key="1">
    <source>
        <dbReference type="Pfam" id="PF00248"/>
    </source>
</evidence>
<accession>A0A7W7HVL4</accession>